<accession>A0A1V5SIW9</accession>
<dbReference type="SUPFAM" id="SSF51735">
    <property type="entry name" value="NAD(P)-binding Rossmann-fold domains"/>
    <property type="match status" value="1"/>
</dbReference>
<dbReference type="Gene3D" id="3.40.50.720">
    <property type="entry name" value="NAD(P)-binding Rossmann-like Domain"/>
    <property type="match status" value="1"/>
</dbReference>
<dbReference type="PANTHER" id="PTHR42760:SF133">
    <property type="entry name" value="3-OXOACYL-[ACYL-CARRIER-PROTEIN] REDUCTASE"/>
    <property type="match status" value="1"/>
</dbReference>
<dbReference type="EMBL" id="MWBQ01000214">
    <property type="protein sequence ID" value="OQA54405.1"/>
    <property type="molecule type" value="Genomic_DNA"/>
</dbReference>
<dbReference type="GO" id="GO:0048038">
    <property type="term" value="F:quinone binding"/>
    <property type="evidence" value="ECO:0007669"/>
    <property type="project" value="TreeGrafter"/>
</dbReference>
<evidence type="ECO:0000256" key="1">
    <source>
        <dbReference type="ARBA" id="ARBA00006484"/>
    </source>
</evidence>
<organism evidence="3">
    <name type="scientific">Candidatus Atribacter allofermentans</name>
    <dbReference type="NCBI Taxonomy" id="1852833"/>
    <lineage>
        <taxon>Bacteria</taxon>
        <taxon>Pseudomonadati</taxon>
        <taxon>Atribacterota</taxon>
        <taxon>Atribacteria</taxon>
        <taxon>Atribacterales</taxon>
        <taxon>Atribacteraceae</taxon>
        <taxon>Atribacter</taxon>
    </lineage>
</organism>
<dbReference type="PRINTS" id="PR00081">
    <property type="entry name" value="GDHRDH"/>
</dbReference>
<dbReference type="GO" id="GO:0004316">
    <property type="term" value="F:3-oxoacyl-[acyl-carrier-protein] reductase (NADPH) activity"/>
    <property type="evidence" value="ECO:0007669"/>
    <property type="project" value="UniProtKB-EC"/>
</dbReference>
<name>A0A1V5SIW9_9BACT</name>
<dbReference type="PROSITE" id="PS00061">
    <property type="entry name" value="ADH_SHORT"/>
    <property type="match status" value="1"/>
</dbReference>
<proteinExistence type="inferred from homology"/>
<reference evidence="3" key="1">
    <citation type="submission" date="2017-02" db="EMBL/GenBank/DDBJ databases">
        <title>Delving into the versatile metabolic prowess of the omnipresent phylum Bacteroidetes.</title>
        <authorList>
            <person name="Nobu M.K."/>
            <person name="Mei R."/>
            <person name="Narihiro T."/>
            <person name="Kuroda K."/>
            <person name="Liu W.-T."/>
        </authorList>
    </citation>
    <scope>NUCLEOTIDE SEQUENCE</scope>
    <source>
        <strain evidence="3">ADurb.Bin276</strain>
    </source>
</reference>
<keyword evidence="2 3" id="KW-0560">Oxidoreductase</keyword>
<dbReference type="InterPro" id="IPR020904">
    <property type="entry name" value="Sc_DH/Rdtase_CS"/>
</dbReference>
<dbReference type="GO" id="GO:0006633">
    <property type="term" value="P:fatty acid biosynthetic process"/>
    <property type="evidence" value="ECO:0007669"/>
    <property type="project" value="TreeGrafter"/>
</dbReference>
<comment type="caution">
    <text evidence="3">The sequence shown here is derived from an EMBL/GenBank/DDBJ whole genome shotgun (WGS) entry which is preliminary data.</text>
</comment>
<dbReference type="InterPro" id="IPR036291">
    <property type="entry name" value="NAD(P)-bd_dom_sf"/>
</dbReference>
<dbReference type="NCBIfam" id="NF005559">
    <property type="entry name" value="PRK07231.1"/>
    <property type="match status" value="1"/>
</dbReference>
<dbReference type="Pfam" id="PF13561">
    <property type="entry name" value="adh_short_C2"/>
    <property type="match status" value="1"/>
</dbReference>
<dbReference type="InterPro" id="IPR002347">
    <property type="entry name" value="SDR_fam"/>
</dbReference>
<dbReference type="EC" id="1.1.1.100" evidence="3"/>
<dbReference type="Proteomes" id="UP000485569">
    <property type="component" value="Unassembled WGS sequence"/>
</dbReference>
<dbReference type="FunFam" id="3.40.50.720:FF:000084">
    <property type="entry name" value="Short-chain dehydrogenase reductase"/>
    <property type="match status" value="1"/>
</dbReference>
<dbReference type="PRINTS" id="PR00080">
    <property type="entry name" value="SDRFAMILY"/>
</dbReference>
<protein>
    <submittedName>
        <fullName evidence="3">3-oxoacyl-(Acyl-carrier-protein) reductase FabG</fullName>
        <ecNumber evidence="3">1.1.1.100</ecNumber>
    </submittedName>
</protein>
<dbReference type="PANTHER" id="PTHR42760">
    <property type="entry name" value="SHORT-CHAIN DEHYDROGENASES/REDUCTASES FAMILY MEMBER"/>
    <property type="match status" value="1"/>
</dbReference>
<gene>
    <name evidence="3" type="primary">fabG_3</name>
    <name evidence="3" type="ORF">BWY41_02104</name>
</gene>
<evidence type="ECO:0000313" key="3">
    <source>
        <dbReference type="EMBL" id="OQA54405.1"/>
    </source>
</evidence>
<evidence type="ECO:0000256" key="2">
    <source>
        <dbReference type="ARBA" id="ARBA00023002"/>
    </source>
</evidence>
<sequence length="250" mass="26964">MRLENKIAIVTGAGQGIGKAIAIGLAKEGASVVINDINENNCQEVARIIEQDYHRPSLLAIGDVSLRNTAVKIKEETLKKFNRIDILVNNAGIMISGLVVDYREEDWDRIFAVNAKSVFLMCQEIGRVMVEQQSGKIINVSSIGAKNGDVAQAAYAATKAAVMNFSRALSREFAPLGINVNSICPGIVDTPLGQVNLNDPVKKEKFIKMTPKGRISIPEDLAGITAFLASDDADFIVGQAINVDGGILYY</sequence>
<dbReference type="AlphaFoldDB" id="A0A1V5SIW9"/>
<comment type="similarity">
    <text evidence="1">Belongs to the short-chain dehydrogenases/reductases (SDR) family.</text>
</comment>